<dbReference type="EMBL" id="JABBJJ010000100">
    <property type="protein sequence ID" value="NMO17483.1"/>
    <property type="molecule type" value="Genomic_DNA"/>
</dbReference>
<protein>
    <submittedName>
        <fullName evidence="6">Protein kinase</fullName>
    </submittedName>
</protein>
<dbReference type="PANTHER" id="PTHR43289">
    <property type="entry name" value="MITOGEN-ACTIVATED PROTEIN KINASE KINASE KINASE 20-RELATED"/>
    <property type="match status" value="1"/>
</dbReference>
<proteinExistence type="predicted"/>
<evidence type="ECO:0000313" key="7">
    <source>
        <dbReference type="Proteomes" id="UP000518300"/>
    </source>
</evidence>
<evidence type="ECO:0000256" key="1">
    <source>
        <dbReference type="ARBA" id="ARBA00022679"/>
    </source>
</evidence>
<reference evidence="6 7" key="1">
    <citation type="submission" date="2020-04" db="EMBL/GenBank/DDBJ databases">
        <title>Draft genome of Pyxidicoccus fallax type strain.</title>
        <authorList>
            <person name="Whitworth D.E."/>
        </authorList>
    </citation>
    <scope>NUCLEOTIDE SEQUENCE [LARGE SCALE GENOMIC DNA]</scope>
    <source>
        <strain evidence="6 7">DSM 14698</strain>
    </source>
</reference>
<evidence type="ECO:0000256" key="4">
    <source>
        <dbReference type="ARBA" id="ARBA00022840"/>
    </source>
</evidence>
<dbReference type="AlphaFoldDB" id="A0A848LID4"/>
<keyword evidence="1" id="KW-0808">Transferase</keyword>
<comment type="caution">
    <text evidence="6">The sequence shown here is derived from an EMBL/GenBank/DDBJ whole genome shotgun (WGS) entry which is preliminary data.</text>
</comment>
<keyword evidence="7" id="KW-1185">Reference proteome</keyword>
<feature type="domain" description="Protein kinase" evidence="5">
    <location>
        <begin position="22"/>
        <end position="341"/>
    </location>
</feature>
<name>A0A848LID4_9BACT</name>
<dbReference type="GO" id="GO:0004674">
    <property type="term" value="F:protein serine/threonine kinase activity"/>
    <property type="evidence" value="ECO:0007669"/>
    <property type="project" value="TreeGrafter"/>
</dbReference>
<dbReference type="Pfam" id="PF00069">
    <property type="entry name" value="Pkinase"/>
    <property type="match status" value="1"/>
</dbReference>
<accession>A0A848LID4</accession>
<keyword evidence="3 6" id="KW-0418">Kinase</keyword>
<evidence type="ECO:0000256" key="2">
    <source>
        <dbReference type="ARBA" id="ARBA00022741"/>
    </source>
</evidence>
<dbReference type="Gene3D" id="1.10.510.10">
    <property type="entry name" value="Transferase(Phosphotransferase) domain 1"/>
    <property type="match status" value="1"/>
</dbReference>
<dbReference type="SUPFAM" id="SSF56112">
    <property type="entry name" value="Protein kinase-like (PK-like)"/>
    <property type="match status" value="1"/>
</dbReference>
<evidence type="ECO:0000313" key="6">
    <source>
        <dbReference type="EMBL" id="NMO17483.1"/>
    </source>
</evidence>
<keyword evidence="2" id="KW-0547">Nucleotide-binding</keyword>
<dbReference type="PROSITE" id="PS50011">
    <property type="entry name" value="PROTEIN_KINASE_DOM"/>
    <property type="match status" value="1"/>
</dbReference>
<dbReference type="GO" id="GO:0005524">
    <property type="term" value="F:ATP binding"/>
    <property type="evidence" value="ECO:0007669"/>
    <property type="project" value="UniProtKB-KW"/>
</dbReference>
<evidence type="ECO:0000259" key="5">
    <source>
        <dbReference type="PROSITE" id="PS50011"/>
    </source>
</evidence>
<evidence type="ECO:0000256" key="3">
    <source>
        <dbReference type="ARBA" id="ARBA00022777"/>
    </source>
</evidence>
<dbReference type="PANTHER" id="PTHR43289:SF6">
    <property type="entry name" value="SERINE_THREONINE-PROTEIN KINASE NEKL-3"/>
    <property type="match status" value="1"/>
</dbReference>
<gene>
    <name evidence="6" type="ORF">HG543_21840</name>
</gene>
<organism evidence="6 7">
    <name type="scientific">Pyxidicoccus fallax</name>
    <dbReference type="NCBI Taxonomy" id="394095"/>
    <lineage>
        <taxon>Bacteria</taxon>
        <taxon>Pseudomonadati</taxon>
        <taxon>Myxococcota</taxon>
        <taxon>Myxococcia</taxon>
        <taxon>Myxococcales</taxon>
        <taxon>Cystobacterineae</taxon>
        <taxon>Myxococcaceae</taxon>
        <taxon>Pyxidicoccus</taxon>
    </lineage>
</organism>
<dbReference type="InterPro" id="IPR000719">
    <property type="entry name" value="Prot_kinase_dom"/>
</dbReference>
<dbReference type="RefSeq" id="WP_169346766.1">
    <property type="nucleotide sequence ID" value="NZ_JABBJJ010000100.1"/>
</dbReference>
<sequence>MPAIDFKLPRGAILFTDDAYAYEFREDLGEAHHGLSLFVARRRTLEGNHPRGKVLLKAVGRPTVEEGARVKRARAKLEEQVRLATYLQHPGILRVHGLRKTEGAWYVITEHPSGQTLNDLLTVVSECRRWFSPLFALYVGAQVASALEHAHMAKDEKGNPLGIVHRAIDLDHVFMDWDGTVQVADFGLALSNLPGRVASTVARPQADTYFASPEMLLSGRVDARSDLYTLGLVMLELATGKNLLHAPDDDFEEAKGALSRRKLARVKRAIRRALLAGCSPAMEAVIWRAATYTPEDVDAATASLPELLRVPLCKMLQREPAARYQTAGELAADLCRWHGVAYGKGDAAAELKSVAKDAGEALVELDLRGPRGHGRALDDITTR</sequence>
<dbReference type="InterPro" id="IPR011009">
    <property type="entry name" value="Kinase-like_dom_sf"/>
</dbReference>
<dbReference type="Proteomes" id="UP000518300">
    <property type="component" value="Unassembled WGS sequence"/>
</dbReference>
<keyword evidence="4" id="KW-0067">ATP-binding</keyword>